<reference evidence="3" key="1">
    <citation type="submission" date="2014-07" db="EMBL/GenBank/DDBJ databases">
        <title>Draft genome sequence of the yeast Pseudozyma antarctica JCM 10317 known as a producer of lipase B which used in a wide range of industrial applications.</title>
        <authorList>
            <person name="Morita T."/>
            <person name="Saika A."/>
            <person name="Koike H."/>
        </authorList>
    </citation>
    <scope>NUCLEOTIDE SEQUENCE</scope>
    <source>
        <strain evidence="3">JCM 10317</strain>
    </source>
</reference>
<name>A0A081CD57_PSEA2</name>
<proteinExistence type="predicted"/>
<dbReference type="InterPro" id="IPR036638">
    <property type="entry name" value="HLH_DNA-bd_sf"/>
</dbReference>
<dbReference type="PROSITE" id="PS50888">
    <property type="entry name" value="BHLH"/>
    <property type="match status" value="1"/>
</dbReference>
<sequence>MSSTPQLFDVLSFSAIQAAFPSPHPAIGAGARSTGSAHGPSDQSPSSSFSASAATSASHQEQSGRRPSQNSSEAPAKKQRKRKRNFSSADRVVHSVIEKQRREAFNENLQALAELIPELQGVPASQLFKTVVVNASSAYHHRQSGFIKACLDEIEALQQKCLNLQQTVSLLSGCAQRTSEDLSSSNFKRVQSELCKDRIALEGGCGGRARSASTTRSLPSLDTDSQALQVGDSEARPTSAKSLGLDQSDHAAALVLDLPDSLFHHSPQAPAAAAVGPDFAQITHDGQALALERILPKAGPDAIPAFLLHGEVTNQASEAMPFPWESFSPDNFFYRQLLQARTRM</sequence>
<feature type="compositionally biased region" description="Low complexity" evidence="1">
    <location>
        <begin position="36"/>
        <end position="61"/>
    </location>
</feature>
<evidence type="ECO:0000313" key="3">
    <source>
        <dbReference type="EMBL" id="GAK64603.1"/>
    </source>
</evidence>
<dbReference type="RefSeq" id="XP_014656946.1">
    <property type="nucleotide sequence ID" value="XM_014801460.1"/>
</dbReference>
<dbReference type="AlphaFoldDB" id="A0A081CD57"/>
<accession>A0A081CD57</accession>
<feature type="region of interest" description="Disordered" evidence="1">
    <location>
        <begin position="21"/>
        <end position="90"/>
    </location>
</feature>
<dbReference type="Gene3D" id="4.10.280.10">
    <property type="entry name" value="Helix-loop-helix DNA-binding domain"/>
    <property type="match status" value="1"/>
</dbReference>
<dbReference type="SUPFAM" id="SSF47459">
    <property type="entry name" value="HLH, helix-loop-helix DNA-binding domain"/>
    <property type="match status" value="1"/>
</dbReference>
<dbReference type="GeneID" id="26303764"/>
<feature type="compositionally biased region" description="Polar residues" evidence="1">
    <location>
        <begin position="211"/>
        <end position="228"/>
    </location>
</feature>
<dbReference type="Proteomes" id="UP000053758">
    <property type="component" value="Unassembled WGS sequence"/>
</dbReference>
<dbReference type="HOGENOM" id="CLU_806530_0_0_1"/>
<keyword evidence="4" id="KW-1185">Reference proteome</keyword>
<dbReference type="InterPro" id="IPR011598">
    <property type="entry name" value="bHLH_dom"/>
</dbReference>
<feature type="region of interest" description="Disordered" evidence="1">
    <location>
        <begin position="206"/>
        <end position="241"/>
    </location>
</feature>
<dbReference type="GO" id="GO:0046983">
    <property type="term" value="F:protein dimerization activity"/>
    <property type="evidence" value="ECO:0007669"/>
    <property type="project" value="InterPro"/>
</dbReference>
<evidence type="ECO:0000256" key="1">
    <source>
        <dbReference type="SAM" id="MobiDB-lite"/>
    </source>
</evidence>
<organism evidence="3">
    <name type="scientific">Pseudozyma antarctica</name>
    <name type="common">Yeast</name>
    <name type="synonym">Candida antarctica</name>
    <dbReference type="NCBI Taxonomy" id="84753"/>
    <lineage>
        <taxon>Eukaryota</taxon>
        <taxon>Fungi</taxon>
        <taxon>Dikarya</taxon>
        <taxon>Basidiomycota</taxon>
        <taxon>Ustilaginomycotina</taxon>
        <taxon>Ustilaginomycetes</taxon>
        <taxon>Ustilaginales</taxon>
        <taxon>Ustilaginaceae</taxon>
        <taxon>Moesziomyces</taxon>
    </lineage>
</organism>
<gene>
    <name evidence="3" type="ORF">PAN0_006d2817</name>
</gene>
<dbReference type="Pfam" id="PF00010">
    <property type="entry name" value="HLH"/>
    <property type="match status" value="1"/>
</dbReference>
<evidence type="ECO:0000259" key="2">
    <source>
        <dbReference type="PROSITE" id="PS50888"/>
    </source>
</evidence>
<protein>
    <recommendedName>
        <fullName evidence="2">BHLH domain-containing protein</fullName>
    </recommendedName>
</protein>
<evidence type="ECO:0000313" key="4">
    <source>
        <dbReference type="Proteomes" id="UP000053758"/>
    </source>
</evidence>
<dbReference type="EMBL" id="DF830073">
    <property type="protein sequence ID" value="GAK64603.1"/>
    <property type="molecule type" value="Genomic_DNA"/>
</dbReference>
<feature type="domain" description="BHLH" evidence="2">
    <location>
        <begin position="89"/>
        <end position="143"/>
    </location>
</feature>